<organism evidence="2 3">
    <name type="scientific">Favolaschia claudopus</name>
    <dbReference type="NCBI Taxonomy" id="2862362"/>
    <lineage>
        <taxon>Eukaryota</taxon>
        <taxon>Fungi</taxon>
        <taxon>Dikarya</taxon>
        <taxon>Basidiomycota</taxon>
        <taxon>Agaricomycotina</taxon>
        <taxon>Agaricomycetes</taxon>
        <taxon>Agaricomycetidae</taxon>
        <taxon>Agaricales</taxon>
        <taxon>Marasmiineae</taxon>
        <taxon>Mycenaceae</taxon>
        <taxon>Favolaschia</taxon>
    </lineage>
</organism>
<dbReference type="Proteomes" id="UP001362999">
    <property type="component" value="Unassembled WGS sequence"/>
</dbReference>
<keyword evidence="3" id="KW-1185">Reference proteome</keyword>
<evidence type="ECO:0000313" key="3">
    <source>
        <dbReference type="Proteomes" id="UP001362999"/>
    </source>
</evidence>
<protein>
    <submittedName>
        <fullName evidence="2">Uncharacterized protein</fullName>
    </submittedName>
</protein>
<proteinExistence type="predicted"/>
<name>A0AAV9ZDL4_9AGAR</name>
<evidence type="ECO:0000313" key="2">
    <source>
        <dbReference type="EMBL" id="KAK6978219.1"/>
    </source>
</evidence>
<evidence type="ECO:0000256" key="1">
    <source>
        <dbReference type="SAM" id="SignalP"/>
    </source>
</evidence>
<dbReference type="AlphaFoldDB" id="A0AAV9ZDL4"/>
<comment type="caution">
    <text evidence="2">The sequence shown here is derived from an EMBL/GenBank/DDBJ whole genome shotgun (WGS) entry which is preliminary data.</text>
</comment>
<dbReference type="Gene3D" id="2.130.10.10">
    <property type="entry name" value="YVTN repeat-like/Quinoprotein amine dehydrogenase"/>
    <property type="match status" value="1"/>
</dbReference>
<dbReference type="InterPro" id="IPR015943">
    <property type="entry name" value="WD40/YVTN_repeat-like_dom_sf"/>
</dbReference>
<dbReference type="SUPFAM" id="SSF63829">
    <property type="entry name" value="Calcium-dependent phosphotriesterase"/>
    <property type="match status" value="1"/>
</dbReference>
<reference evidence="2 3" key="1">
    <citation type="journal article" date="2024" name="J Genomics">
        <title>Draft genome sequencing and assembly of Favolaschia claudopus CIRM-BRFM 2984 isolated from oak limbs.</title>
        <authorList>
            <person name="Navarro D."/>
            <person name="Drula E."/>
            <person name="Chaduli D."/>
            <person name="Cazenave R."/>
            <person name="Ahrendt S."/>
            <person name="Wang J."/>
            <person name="Lipzen A."/>
            <person name="Daum C."/>
            <person name="Barry K."/>
            <person name="Grigoriev I.V."/>
            <person name="Favel A."/>
            <person name="Rosso M.N."/>
            <person name="Martin F."/>
        </authorList>
    </citation>
    <scope>NUCLEOTIDE SEQUENCE [LARGE SCALE GENOMIC DNA]</scope>
    <source>
        <strain evidence="2 3">CIRM-BRFM 2984</strain>
    </source>
</reference>
<accession>A0AAV9ZDL4</accession>
<sequence length="409" mass="42373">MIKATFSLLLLLLSSFVSIVTATPPARIKLCSTGCPAEAGIVGAAYSLVMTNEPSGNYLVSATIDKNGILTPFEAVYTEGIGAHGVRPDAIGPLDALFSQGSVGVSNTQKFVANVNAGSHTISVFAINGANSASLEMIGEPVSSGGEFPTSLVINEAGDRVCVVNGGKVNGVSCYNFVPGMGLIPLGNTIRSLNLNQTTPATGPANTPSQIYFSPNETQLIVSVKAGFLAVWDINPDGSLSNNFKTIPGGILPFSLLYVPGKNAIIASDPGIGYDIFDLDTNTTATFEIPGQTLTCWSVFSKESGNFYMVDVGVSTISEVHVAESLDSYIVEQYLLGSDGPIDSAVATVDKHDLIISLAANVTGLTVLAVNGPGAAAVHQHLDLGGPAQAAKLMLRSSNVQGMATFIRK</sequence>
<gene>
    <name evidence="2" type="ORF">R3P38DRAFT_2809399</name>
</gene>
<dbReference type="EMBL" id="JAWWNJ010000161">
    <property type="protein sequence ID" value="KAK6978219.1"/>
    <property type="molecule type" value="Genomic_DNA"/>
</dbReference>
<feature type="chain" id="PRO_5043844220" evidence="1">
    <location>
        <begin position="23"/>
        <end position="409"/>
    </location>
</feature>
<keyword evidence="1" id="KW-0732">Signal</keyword>
<feature type="signal peptide" evidence="1">
    <location>
        <begin position="1"/>
        <end position="22"/>
    </location>
</feature>